<evidence type="ECO:0000256" key="8">
    <source>
        <dbReference type="ARBA" id="ARBA00023012"/>
    </source>
</evidence>
<evidence type="ECO:0000256" key="7">
    <source>
        <dbReference type="ARBA" id="ARBA00022840"/>
    </source>
</evidence>
<dbReference type="PROSITE" id="PS50112">
    <property type="entry name" value="PAS"/>
    <property type="match status" value="1"/>
</dbReference>
<keyword evidence="14" id="KW-1185">Reference proteome</keyword>
<evidence type="ECO:0000256" key="4">
    <source>
        <dbReference type="ARBA" id="ARBA00022679"/>
    </source>
</evidence>
<dbReference type="Gene3D" id="3.30.450.20">
    <property type="entry name" value="PAS domain"/>
    <property type="match status" value="1"/>
</dbReference>
<dbReference type="Pfam" id="PF02518">
    <property type="entry name" value="HATPase_c"/>
    <property type="match status" value="1"/>
</dbReference>
<gene>
    <name evidence="13" type="ORF">EV672_103163</name>
</gene>
<dbReference type="EMBL" id="SNXW01000003">
    <property type="protein sequence ID" value="TDP84594.1"/>
    <property type="molecule type" value="Genomic_DNA"/>
</dbReference>
<dbReference type="SUPFAM" id="SSF47384">
    <property type="entry name" value="Homodimeric domain of signal transducing histidine kinase"/>
    <property type="match status" value="1"/>
</dbReference>
<dbReference type="GO" id="GO:0005524">
    <property type="term" value="F:ATP binding"/>
    <property type="evidence" value="ECO:0007669"/>
    <property type="project" value="UniProtKB-KW"/>
</dbReference>
<evidence type="ECO:0000256" key="5">
    <source>
        <dbReference type="ARBA" id="ARBA00022741"/>
    </source>
</evidence>
<keyword evidence="9" id="KW-0472">Membrane</keyword>
<dbReference type="PRINTS" id="PR00344">
    <property type="entry name" value="BCTRLSENSOR"/>
</dbReference>
<name>A0A4R6REK9_9BURK</name>
<dbReference type="Gene3D" id="3.30.565.10">
    <property type="entry name" value="Histidine kinase-like ATPase, C-terminal domain"/>
    <property type="match status" value="1"/>
</dbReference>
<dbReference type="Pfam" id="PF00989">
    <property type="entry name" value="PAS"/>
    <property type="match status" value="1"/>
</dbReference>
<feature type="domain" description="PAS" evidence="11">
    <location>
        <begin position="321"/>
        <end position="366"/>
    </location>
</feature>
<dbReference type="InterPro" id="IPR005467">
    <property type="entry name" value="His_kinase_dom"/>
</dbReference>
<evidence type="ECO:0000256" key="3">
    <source>
        <dbReference type="ARBA" id="ARBA00022553"/>
    </source>
</evidence>
<dbReference type="OrthoDB" id="1931120at2"/>
<dbReference type="NCBIfam" id="TIGR00229">
    <property type="entry name" value="sensory_box"/>
    <property type="match status" value="1"/>
</dbReference>
<dbReference type="PROSITE" id="PS50113">
    <property type="entry name" value="PAC"/>
    <property type="match status" value="1"/>
</dbReference>
<keyword evidence="3" id="KW-0597">Phosphoprotein</keyword>
<dbReference type="PANTHER" id="PTHR43065">
    <property type="entry name" value="SENSOR HISTIDINE KINASE"/>
    <property type="match status" value="1"/>
</dbReference>
<evidence type="ECO:0000256" key="2">
    <source>
        <dbReference type="ARBA" id="ARBA00012438"/>
    </source>
</evidence>
<dbReference type="InterPro" id="IPR004358">
    <property type="entry name" value="Sig_transdc_His_kin-like_C"/>
</dbReference>
<keyword evidence="9" id="KW-1133">Transmembrane helix</keyword>
<accession>A0A4R6REK9</accession>
<dbReference type="Gene3D" id="1.10.287.130">
    <property type="match status" value="1"/>
</dbReference>
<dbReference type="SMART" id="SM00387">
    <property type="entry name" value="HATPase_c"/>
    <property type="match status" value="1"/>
</dbReference>
<evidence type="ECO:0000259" key="10">
    <source>
        <dbReference type="PROSITE" id="PS50109"/>
    </source>
</evidence>
<dbReference type="CDD" id="cd00130">
    <property type="entry name" value="PAS"/>
    <property type="match status" value="1"/>
</dbReference>
<evidence type="ECO:0000313" key="14">
    <source>
        <dbReference type="Proteomes" id="UP000294593"/>
    </source>
</evidence>
<keyword evidence="9" id="KW-0812">Transmembrane</keyword>
<proteinExistence type="predicted"/>
<dbReference type="SUPFAM" id="SSF55785">
    <property type="entry name" value="PYP-like sensor domain (PAS domain)"/>
    <property type="match status" value="1"/>
</dbReference>
<comment type="catalytic activity">
    <reaction evidence="1">
        <text>ATP + protein L-histidine = ADP + protein N-phospho-L-histidine.</text>
        <dbReference type="EC" id="2.7.13.3"/>
    </reaction>
</comment>
<feature type="domain" description="Histidine kinase" evidence="10">
    <location>
        <begin position="469"/>
        <end position="690"/>
    </location>
</feature>
<keyword evidence="5" id="KW-0547">Nucleotide-binding</keyword>
<dbReference type="AlphaFoldDB" id="A0A4R6REK9"/>
<dbReference type="GO" id="GO:0000155">
    <property type="term" value="F:phosphorelay sensor kinase activity"/>
    <property type="evidence" value="ECO:0007669"/>
    <property type="project" value="InterPro"/>
</dbReference>
<evidence type="ECO:0000259" key="11">
    <source>
        <dbReference type="PROSITE" id="PS50112"/>
    </source>
</evidence>
<keyword evidence="6 13" id="KW-0418">Kinase</keyword>
<dbReference type="InterPro" id="IPR013767">
    <property type="entry name" value="PAS_fold"/>
</dbReference>
<dbReference type="InterPro" id="IPR000014">
    <property type="entry name" value="PAS"/>
</dbReference>
<comment type="caution">
    <text evidence="13">The sequence shown here is derived from an EMBL/GenBank/DDBJ whole genome shotgun (WGS) entry which is preliminary data.</text>
</comment>
<dbReference type="GO" id="GO:0006355">
    <property type="term" value="P:regulation of DNA-templated transcription"/>
    <property type="evidence" value="ECO:0007669"/>
    <property type="project" value="InterPro"/>
</dbReference>
<feature type="transmembrane region" description="Helical" evidence="9">
    <location>
        <begin position="286"/>
        <end position="305"/>
    </location>
</feature>
<dbReference type="Proteomes" id="UP000294593">
    <property type="component" value="Unassembled WGS sequence"/>
</dbReference>
<dbReference type="SUPFAM" id="SSF55874">
    <property type="entry name" value="ATPase domain of HSP90 chaperone/DNA topoisomerase II/histidine kinase"/>
    <property type="match status" value="1"/>
</dbReference>
<evidence type="ECO:0000256" key="1">
    <source>
        <dbReference type="ARBA" id="ARBA00000085"/>
    </source>
</evidence>
<dbReference type="InterPro" id="IPR036097">
    <property type="entry name" value="HisK_dim/P_sf"/>
</dbReference>
<dbReference type="InterPro" id="IPR003594">
    <property type="entry name" value="HATPase_dom"/>
</dbReference>
<dbReference type="InterPro" id="IPR035965">
    <property type="entry name" value="PAS-like_dom_sf"/>
</dbReference>
<organism evidence="13 14">
    <name type="scientific">Aquabacterium commune</name>
    <dbReference type="NCBI Taxonomy" id="70586"/>
    <lineage>
        <taxon>Bacteria</taxon>
        <taxon>Pseudomonadati</taxon>
        <taxon>Pseudomonadota</taxon>
        <taxon>Betaproteobacteria</taxon>
        <taxon>Burkholderiales</taxon>
        <taxon>Aquabacterium</taxon>
    </lineage>
</organism>
<dbReference type="InterPro" id="IPR003661">
    <property type="entry name" value="HisK_dim/P_dom"/>
</dbReference>
<dbReference type="SMART" id="SM00388">
    <property type="entry name" value="HisKA"/>
    <property type="match status" value="1"/>
</dbReference>
<dbReference type="EC" id="2.7.13.3" evidence="2"/>
<feature type="domain" description="PAC" evidence="12">
    <location>
        <begin position="397"/>
        <end position="449"/>
    </location>
</feature>
<evidence type="ECO:0000259" key="12">
    <source>
        <dbReference type="PROSITE" id="PS50113"/>
    </source>
</evidence>
<keyword evidence="7" id="KW-0067">ATP-binding</keyword>
<feature type="transmembrane region" description="Helical" evidence="9">
    <location>
        <begin position="67"/>
        <end position="88"/>
    </location>
</feature>
<dbReference type="CDD" id="cd00082">
    <property type="entry name" value="HisKA"/>
    <property type="match status" value="1"/>
</dbReference>
<dbReference type="PANTHER" id="PTHR43065:SF42">
    <property type="entry name" value="TWO-COMPONENT SENSOR PPRA"/>
    <property type="match status" value="1"/>
</dbReference>
<keyword evidence="8" id="KW-0902">Two-component regulatory system</keyword>
<dbReference type="PROSITE" id="PS50109">
    <property type="entry name" value="HIS_KIN"/>
    <property type="match status" value="1"/>
</dbReference>
<sequence>MRLAAYTAGALAARKPLSVVHPHPLALAVTLDAVNPRVSAPPRPALSVPPRPRLRLFGSRFGTLTSLWAWPLVLSLVVVLGVMAWLRAQELNDLDTQRAAMISDALSLEAQITGRLDGELTQLRRLAEAIDAGRVTPAQFNGHPFVLDGLRRFWVSVTWLGEAGRIMGHVPDDSIPANDLSRRIGDEGGLAGHLSASLNGHGEHAAGLLVARYSAAALLRQKVPWWLASKYDIRLVDVSDTVIAATVDGPRDPRQAWYRVSLGATLPNAWLELSARDRVTPWWRTLPMALMGGFLCLIGLASVMLRKQMRSVTRAEEAWRTEAAWRTAMEDSLAVGIRARDLEGRLVYVNKTMADMVGRQPEELVGLLPPMPYWVPEEMDQSMTRHLRNMAGQAPRGGYESRWQHADGRIVEVMVYEAPLVDAQGVQIGWMASVVNITERKHLEERERRQMEAMAHHARLTMLGEVASTLAHELNQPLSAITSYNAGILNALSGRSDVPEPILKALQRQGEQAGAAARIVKRIRDFLTRREPQRELCDLHAVIASALSLLKRDIERHQVEIVHVTDDHLPPVVADAVLIEQVVANLVRNACDALSHQPQPRRVRISVAPGGPGGSVGPGTVRVEVADNGPGLGGQSAASLCEPFFTTKSEGMGMGLAICRSIVELHYGALEAHDAPEGGAVFSFTLPTRREGDEACDDTREELA</sequence>
<dbReference type="InterPro" id="IPR000700">
    <property type="entry name" value="PAS-assoc_C"/>
</dbReference>
<evidence type="ECO:0000256" key="6">
    <source>
        <dbReference type="ARBA" id="ARBA00022777"/>
    </source>
</evidence>
<reference evidence="13 14" key="1">
    <citation type="submission" date="2019-03" db="EMBL/GenBank/DDBJ databases">
        <title>Genomic Encyclopedia of Type Strains, Phase IV (KMG-IV): sequencing the most valuable type-strain genomes for metagenomic binning, comparative biology and taxonomic classification.</title>
        <authorList>
            <person name="Goeker M."/>
        </authorList>
    </citation>
    <scope>NUCLEOTIDE SEQUENCE [LARGE SCALE GENOMIC DNA]</scope>
    <source>
        <strain evidence="13 14">DSM 11901</strain>
    </source>
</reference>
<dbReference type="InterPro" id="IPR036890">
    <property type="entry name" value="HATPase_C_sf"/>
</dbReference>
<dbReference type="SMART" id="SM00091">
    <property type="entry name" value="PAS"/>
    <property type="match status" value="1"/>
</dbReference>
<keyword evidence="4" id="KW-0808">Transferase</keyword>
<evidence type="ECO:0000313" key="13">
    <source>
        <dbReference type="EMBL" id="TDP84594.1"/>
    </source>
</evidence>
<protein>
    <recommendedName>
        <fullName evidence="2">histidine kinase</fullName>
        <ecNumber evidence="2">2.7.13.3</ecNumber>
    </recommendedName>
</protein>
<evidence type="ECO:0000256" key="9">
    <source>
        <dbReference type="SAM" id="Phobius"/>
    </source>
</evidence>